<dbReference type="RefSeq" id="XP_019037033.1">
    <property type="nucleotide sequence ID" value="XM_019185185.1"/>
</dbReference>
<sequence length="292" mass="33806">MNSGSGENGYSVNGKLRHTNREKLFELHRKLHNDKMNENVIENEPIQLVDEKPPRIRRSDVRKYLGDPLPLPYLDYSTRDETSSKVGESNDRSNHVTNRIKFQTRRPLGQNHVENEDGDIYKEKLKESLKKFQRSTASSTSRKLVDRVVQTEDSSNEPITPQGNSYNYTKVNDYKSPTLSLEGSPNGLNYRIMLETFNDKDFIINNFKSRNPQINQPFVSTPNSKSPPRTTLLEPFQPPINKPKLKKADNKNEYIHIRLLSILGSPLFLLGLIFLLYYNLQNHLQREFKDSS</sequence>
<feature type="region of interest" description="Disordered" evidence="1">
    <location>
        <begin position="133"/>
        <end position="165"/>
    </location>
</feature>
<evidence type="ECO:0000256" key="2">
    <source>
        <dbReference type="SAM" id="Phobius"/>
    </source>
</evidence>
<feature type="compositionally biased region" description="Polar residues" evidence="1">
    <location>
        <begin position="151"/>
        <end position="165"/>
    </location>
</feature>
<evidence type="ECO:0000313" key="3">
    <source>
        <dbReference type="EMBL" id="ODQ57826.1"/>
    </source>
</evidence>
<gene>
    <name evidence="3" type="ORF">WICANDRAFT_81154</name>
</gene>
<dbReference type="OrthoDB" id="3981298at2759"/>
<keyword evidence="2" id="KW-1133">Transmembrane helix</keyword>
<dbReference type="AlphaFoldDB" id="A0A1E3NXD8"/>
<feature type="region of interest" description="Disordered" evidence="1">
    <location>
        <begin position="214"/>
        <end position="242"/>
    </location>
</feature>
<dbReference type="EMBL" id="KV454213">
    <property type="protein sequence ID" value="ODQ57826.1"/>
    <property type="molecule type" value="Genomic_DNA"/>
</dbReference>
<reference evidence="3 4" key="1">
    <citation type="journal article" date="2016" name="Proc. Natl. Acad. Sci. U.S.A.">
        <title>Comparative genomics of biotechnologically important yeasts.</title>
        <authorList>
            <person name="Riley R."/>
            <person name="Haridas S."/>
            <person name="Wolfe K.H."/>
            <person name="Lopes M.R."/>
            <person name="Hittinger C.T."/>
            <person name="Goeker M."/>
            <person name="Salamov A.A."/>
            <person name="Wisecaver J.H."/>
            <person name="Long T.M."/>
            <person name="Calvey C.H."/>
            <person name="Aerts A.L."/>
            <person name="Barry K.W."/>
            <person name="Choi C."/>
            <person name="Clum A."/>
            <person name="Coughlan A.Y."/>
            <person name="Deshpande S."/>
            <person name="Douglass A.P."/>
            <person name="Hanson S.J."/>
            <person name="Klenk H.-P."/>
            <person name="LaButti K.M."/>
            <person name="Lapidus A."/>
            <person name="Lindquist E.A."/>
            <person name="Lipzen A.M."/>
            <person name="Meier-Kolthoff J.P."/>
            <person name="Ohm R.A."/>
            <person name="Otillar R.P."/>
            <person name="Pangilinan J.L."/>
            <person name="Peng Y."/>
            <person name="Rokas A."/>
            <person name="Rosa C.A."/>
            <person name="Scheuner C."/>
            <person name="Sibirny A.A."/>
            <person name="Slot J.C."/>
            <person name="Stielow J.B."/>
            <person name="Sun H."/>
            <person name="Kurtzman C.P."/>
            <person name="Blackwell M."/>
            <person name="Grigoriev I.V."/>
            <person name="Jeffries T.W."/>
        </authorList>
    </citation>
    <scope>NUCLEOTIDE SEQUENCE [LARGE SCALE GENOMIC DNA]</scope>
    <source>
        <strain evidence="4">ATCC 58044 / CBS 1984 / NCYC 433 / NRRL Y-366-8</strain>
    </source>
</reference>
<keyword evidence="2" id="KW-0812">Transmembrane</keyword>
<dbReference type="Proteomes" id="UP000094112">
    <property type="component" value="Unassembled WGS sequence"/>
</dbReference>
<name>A0A1E3NXD8_WICAA</name>
<keyword evidence="4" id="KW-1185">Reference proteome</keyword>
<feature type="transmembrane region" description="Helical" evidence="2">
    <location>
        <begin position="259"/>
        <end position="280"/>
    </location>
</feature>
<accession>A0A1E3NXD8</accession>
<proteinExistence type="predicted"/>
<protein>
    <submittedName>
        <fullName evidence="3">Uncharacterized protein</fullName>
    </submittedName>
</protein>
<keyword evidence="2" id="KW-0472">Membrane</keyword>
<organism evidence="3 4">
    <name type="scientific">Wickerhamomyces anomalus (strain ATCC 58044 / CBS 1984 / NCYC 433 / NRRL Y-366-8)</name>
    <name type="common">Yeast</name>
    <name type="synonym">Hansenula anomala</name>
    <dbReference type="NCBI Taxonomy" id="683960"/>
    <lineage>
        <taxon>Eukaryota</taxon>
        <taxon>Fungi</taxon>
        <taxon>Dikarya</taxon>
        <taxon>Ascomycota</taxon>
        <taxon>Saccharomycotina</taxon>
        <taxon>Saccharomycetes</taxon>
        <taxon>Phaffomycetales</taxon>
        <taxon>Wickerhamomycetaceae</taxon>
        <taxon>Wickerhamomyces</taxon>
    </lineage>
</organism>
<evidence type="ECO:0000256" key="1">
    <source>
        <dbReference type="SAM" id="MobiDB-lite"/>
    </source>
</evidence>
<evidence type="ECO:0000313" key="4">
    <source>
        <dbReference type="Proteomes" id="UP000094112"/>
    </source>
</evidence>
<dbReference type="GeneID" id="30202431"/>
<feature type="compositionally biased region" description="Polar residues" evidence="1">
    <location>
        <begin position="214"/>
        <end position="229"/>
    </location>
</feature>